<evidence type="ECO:0000256" key="1">
    <source>
        <dbReference type="SAM" id="Phobius"/>
    </source>
</evidence>
<keyword evidence="3" id="KW-1185">Reference proteome</keyword>
<feature type="transmembrane region" description="Helical" evidence="1">
    <location>
        <begin position="59"/>
        <end position="76"/>
    </location>
</feature>
<dbReference type="AlphaFoldDB" id="A0A9E7MCQ7"/>
<evidence type="ECO:0000313" key="3">
    <source>
        <dbReference type="Proteomes" id="UP001056425"/>
    </source>
</evidence>
<dbReference type="Proteomes" id="UP001056425">
    <property type="component" value="Chromosome"/>
</dbReference>
<name>A0A9E7MCQ7_9EURY</name>
<keyword evidence="1" id="KW-1133">Transmembrane helix</keyword>
<feature type="transmembrane region" description="Helical" evidence="1">
    <location>
        <begin position="88"/>
        <end position="110"/>
    </location>
</feature>
<dbReference type="KEGG" id="thei:K1720_02485"/>
<keyword evidence="1" id="KW-0472">Membrane</keyword>
<protein>
    <submittedName>
        <fullName evidence="2">Uncharacterized protein</fullName>
    </submittedName>
</protein>
<accession>A0A9E7MCQ7</accession>
<proteinExistence type="predicted"/>
<gene>
    <name evidence="2" type="ORF">K1720_02485</name>
</gene>
<dbReference type="EMBL" id="CP080572">
    <property type="protein sequence ID" value="USH00847.1"/>
    <property type="molecule type" value="Genomic_DNA"/>
</dbReference>
<reference evidence="2 3" key="1">
    <citation type="submission" date="2021-08" db="EMBL/GenBank/DDBJ databases">
        <title>Thermococcus onnuriiensis IOH2.</title>
        <authorList>
            <person name="Park Y.-J."/>
        </authorList>
    </citation>
    <scope>NUCLEOTIDE SEQUENCE [LARGE SCALE GENOMIC DNA]</scope>
    <source>
        <strain evidence="2 3">IOH2</strain>
    </source>
</reference>
<sequence>MGIRFSPILLIVMAIVLLNYREILPVLVLAPLVFLSYFFGTLFLVALIGFLVYYKVGSIEGLFLVALGLIFIESAYLDREKAPREHYLIVTVASLLAIPTYILIAGLSAVMPKFEVTAIAVLVLLSLYLFSRMVTRD</sequence>
<keyword evidence="1" id="KW-0812">Transmembrane</keyword>
<organism evidence="2 3">
    <name type="scientific">Thermococcus argininiproducens</name>
    <dbReference type="NCBI Taxonomy" id="2866384"/>
    <lineage>
        <taxon>Archaea</taxon>
        <taxon>Methanobacteriati</taxon>
        <taxon>Methanobacteriota</taxon>
        <taxon>Thermococci</taxon>
        <taxon>Thermococcales</taxon>
        <taxon>Thermococcaceae</taxon>
        <taxon>Thermococcus</taxon>
    </lineage>
</organism>
<feature type="transmembrane region" description="Helical" evidence="1">
    <location>
        <begin position="28"/>
        <end position="53"/>
    </location>
</feature>
<feature type="transmembrane region" description="Helical" evidence="1">
    <location>
        <begin position="116"/>
        <end position="135"/>
    </location>
</feature>
<feature type="transmembrane region" description="Helical" evidence="1">
    <location>
        <begin position="6"/>
        <end position="21"/>
    </location>
</feature>
<evidence type="ECO:0000313" key="2">
    <source>
        <dbReference type="EMBL" id="USH00847.1"/>
    </source>
</evidence>